<dbReference type="Gene3D" id="3.40.50.2000">
    <property type="entry name" value="Glycogen Phosphorylase B"/>
    <property type="match status" value="1"/>
</dbReference>
<evidence type="ECO:0000313" key="1">
    <source>
        <dbReference type="EMBL" id="RLM26896.1"/>
    </source>
</evidence>
<protein>
    <submittedName>
        <fullName evidence="1">Uncharacterized protein</fullName>
    </submittedName>
</protein>
<name>A0A421DRN6_9GAMM</name>
<dbReference type="EMBL" id="MJLZ01000006">
    <property type="protein sequence ID" value="RLM26896.1"/>
    <property type="molecule type" value="Genomic_DNA"/>
</dbReference>
<comment type="caution">
    <text evidence="1">The sequence shown here is derived from an EMBL/GenBank/DDBJ whole genome shotgun (WGS) entry which is preliminary data.</text>
</comment>
<dbReference type="Proteomes" id="UP000285648">
    <property type="component" value="Unassembled WGS sequence"/>
</dbReference>
<proteinExistence type="predicted"/>
<dbReference type="SUPFAM" id="SSF53756">
    <property type="entry name" value="UDP-Glycosyltransferase/glycogen phosphorylase"/>
    <property type="match status" value="1"/>
</dbReference>
<dbReference type="AlphaFoldDB" id="A0A421DRN6"/>
<organism evidence="1 2">
    <name type="scientific">Brenneria alni</name>
    <dbReference type="NCBI Taxonomy" id="71656"/>
    <lineage>
        <taxon>Bacteria</taxon>
        <taxon>Pseudomonadati</taxon>
        <taxon>Pseudomonadota</taxon>
        <taxon>Gammaproteobacteria</taxon>
        <taxon>Enterobacterales</taxon>
        <taxon>Pectobacteriaceae</taxon>
        <taxon>Brenneria</taxon>
    </lineage>
</organism>
<gene>
    <name evidence="1" type="ORF">BIY29_04585</name>
</gene>
<reference evidence="1 2" key="1">
    <citation type="submission" date="2016-09" db="EMBL/GenBank/DDBJ databases">
        <authorList>
            <person name="Doonan J."/>
            <person name="Pachebat J.A."/>
            <person name="Golyshin P.N."/>
            <person name="Denman S."/>
            <person name="Mcdonald J.E."/>
        </authorList>
    </citation>
    <scope>NUCLEOTIDE SEQUENCE [LARGE SCALE GENOMIC DNA]</scope>
    <source>
        <strain evidence="1 2">NCPPB 3934</strain>
    </source>
</reference>
<accession>A0A421DRN6</accession>
<sequence length="278" mass="31526">MISDIRLPDSLGCTVASTAVILSLVKSELFKTINVFTKFPSLICNFKNIEIVDASITEADSYHVDLRTYTARRPHNSQPYRPSYVHMIEMAMDQLKHDLSIVKPNIILTEDDEFFARNEISRFKKPLIWLQTKSTTENRNWSDKCWHELYSIFSDHFDFLDLSNSKYSLRQSLAITKFSFAGICPDSFLVHGSAAVGAKNVIVLLGSSRKECVTYPGQVVLYNKSKCVAQPCGMHGYYRGSNRAHDALFRSKNCIHSTHLCMDTLSVAEVSRHINSLT</sequence>
<keyword evidence="2" id="KW-1185">Reference proteome</keyword>
<evidence type="ECO:0000313" key="2">
    <source>
        <dbReference type="Proteomes" id="UP000285648"/>
    </source>
</evidence>